<dbReference type="EMBL" id="QICL01000016">
    <property type="protein sequence ID" value="PXV62965.1"/>
    <property type="molecule type" value="Genomic_DNA"/>
</dbReference>
<dbReference type="PANTHER" id="PTHR33619:SF3">
    <property type="entry name" value="POLYSACCHARIDE EXPORT PROTEIN GFCE-RELATED"/>
    <property type="match status" value="1"/>
</dbReference>
<keyword evidence="2" id="KW-1133">Transmembrane helix</keyword>
<accession>A0A2V3PUA7</accession>
<dbReference type="AlphaFoldDB" id="A0A2V3PUA7"/>
<keyword evidence="1" id="KW-0732">Signal</keyword>
<feature type="domain" description="Polysaccharide export protein N-terminal" evidence="3">
    <location>
        <begin position="29"/>
        <end position="116"/>
    </location>
</feature>
<keyword evidence="5" id="KW-1185">Reference proteome</keyword>
<dbReference type="InterPro" id="IPR003715">
    <property type="entry name" value="Poly_export_N"/>
</dbReference>
<dbReference type="Gene3D" id="3.10.560.10">
    <property type="entry name" value="Outer membrane lipoprotein wza domain like"/>
    <property type="match status" value="1"/>
</dbReference>
<evidence type="ECO:0000313" key="4">
    <source>
        <dbReference type="EMBL" id="PXV62965.1"/>
    </source>
</evidence>
<keyword evidence="2" id="KW-0812">Transmembrane</keyword>
<keyword evidence="2" id="KW-0472">Membrane</keyword>
<feature type="transmembrane region" description="Helical" evidence="2">
    <location>
        <begin position="206"/>
        <end position="232"/>
    </location>
</feature>
<evidence type="ECO:0000259" key="3">
    <source>
        <dbReference type="Pfam" id="PF02563"/>
    </source>
</evidence>
<reference evidence="4 5" key="1">
    <citation type="submission" date="2018-03" db="EMBL/GenBank/DDBJ databases">
        <title>Genomic Encyclopedia of Archaeal and Bacterial Type Strains, Phase II (KMG-II): from individual species to whole genera.</title>
        <authorList>
            <person name="Goeker M."/>
        </authorList>
    </citation>
    <scope>NUCLEOTIDE SEQUENCE [LARGE SCALE GENOMIC DNA]</scope>
    <source>
        <strain evidence="4 5">DSM 100214</strain>
    </source>
</reference>
<proteinExistence type="predicted"/>
<gene>
    <name evidence="4" type="ORF">CLV62_1165</name>
</gene>
<organism evidence="4 5">
    <name type="scientific">Dysgonomonas alginatilytica</name>
    <dbReference type="NCBI Taxonomy" id="1605892"/>
    <lineage>
        <taxon>Bacteria</taxon>
        <taxon>Pseudomonadati</taxon>
        <taxon>Bacteroidota</taxon>
        <taxon>Bacteroidia</taxon>
        <taxon>Bacteroidales</taxon>
        <taxon>Dysgonomonadaceae</taxon>
        <taxon>Dysgonomonas</taxon>
    </lineage>
</organism>
<dbReference type="InterPro" id="IPR049712">
    <property type="entry name" value="Poly_export"/>
</dbReference>
<dbReference type="Gene3D" id="3.30.1950.10">
    <property type="entry name" value="wza like domain"/>
    <property type="match status" value="1"/>
</dbReference>
<evidence type="ECO:0000313" key="5">
    <source>
        <dbReference type="Proteomes" id="UP000247973"/>
    </source>
</evidence>
<dbReference type="Pfam" id="PF02563">
    <property type="entry name" value="Poly_export"/>
    <property type="match status" value="1"/>
</dbReference>
<comment type="caution">
    <text evidence="4">The sequence shown here is derived from an EMBL/GenBank/DDBJ whole genome shotgun (WGS) entry which is preliminary data.</text>
</comment>
<sequence>MVLHSSCTSPKTTNLLQDKGPLYAAKPFEDYKLQINDEISCSILTSNKDFSDVFNGVVSTSIGGNRATYAIVETGDISIPFFGEVQILGLTIPEAEDVIQNKMRQAIPDAQVKVFLNNNYYYIVSSQQNGRREIYKDNMTIFQALAINGKPGPDLELEKVKIIRLDETGRSIIKEFDLRAESIIESEFYYIKPNDMIYYATSKRAFFRITSVTGLITTITAPIFAVLSIIAISNRLN</sequence>
<evidence type="ECO:0000256" key="1">
    <source>
        <dbReference type="ARBA" id="ARBA00022729"/>
    </source>
</evidence>
<name>A0A2V3PUA7_9BACT</name>
<dbReference type="PANTHER" id="PTHR33619">
    <property type="entry name" value="POLYSACCHARIDE EXPORT PROTEIN GFCE-RELATED"/>
    <property type="match status" value="1"/>
</dbReference>
<dbReference type="Proteomes" id="UP000247973">
    <property type="component" value="Unassembled WGS sequence"/>
</dbReference>
<evidence type="ECO:0000256" key="2">
    <source>
        <dbReference type="SAM" id="Phobius"/>
    </source>
</evidence>
<protein>
    <submittedName>
        <fullName evidence="4">Polysaccharide biosynthesis/export protein</fullName>
    </submittedName>
</protein>
<dbReference type="GO" id="GO:0015159">
    <property type="term" value="F:polysaccharide transmembrane transporter activity"/>
    <property type="evidence" value="ECO:0007669"/>
    <property type="project" value="InterPro"/>
</dbReference>